<evidence type="ECO:0000256" key="6">
    <source>
        <dbReference type="ARBA" id="ARBA00022692"/>
    </source>
</evidence>
<dbReference type="GO" id="GO:0032977">
    <property type="term" value="F:membrane insertase activity"/>
    <property type="evidence" value="ECO:0007669"/>
    <property type="project" value="InterPro"/>
</dbReference>
<feature type="domain" description="Membrane insertase YidC/Oxa/ALB C-terminal" evidence="14">
    <location>
        <begin position="306"/>
        <end position="482"/>
    </location>
</feature>
<feature type="transmembrane region" description="Helical" evidence="13">
    <location>
        <begin position="414"/>
        <end position="432"/>
    </location>
</feature>
<evidence type="ECO:0000259" key="14">
    <source>
        <dbReference type="Pfam" id="PF02096"/>
    </source>
</evidence>
<evidence type="ECO:0000259" key="15">
    <source>
        <dbReference type="Pfam" id="PF14849"/>
    </source>
</evidence>
<evidence type="ECO:0000256" key="3">
    <source>
        <dbReference type="ARBA" id="ARBA00015325"/>
    </source>
</evidence>
<keyword evidence="5 13" id="KW-1003">Cell membrane</keyword>
<comment type="subcellular location">
    <subcellularLocation>
        <location evidence="1">Cell inner membrane</location>
        <topology evidence="1">Multi-pass membrane protein</topology>
    </subcellularLocation>
    <subcellularLocation>
        <location evidence="13">Cell membrane</location>
        <topology evidence="13">Multi-pass membrane protein</topology>
    </subcellularLocation>
</comment>
<evidence type="ECO:0000256" key="11">
    <source>
        <dbReference type="ARBA" id="ARBA00033245"/>
    </source>
</evidence>
<dbReference type="Gene3D" id="2.70.98.90">
    <property type="match status" value="1"/>
</dbReference>
<dbReference type="InterPro" id="IPR001708">
    <property type="entry name" value="YidC/ALB3/OXA1/COX18"/>
</dbReference>
<evidence type="ECO:0000256" key="10">
    <source>
        <dbReference type="ARBA" id="ARBA00023186"/>
    </source>
</evidence>
<dbReference type="AlphaFoldDB" id="A0A1M6RC30"/>
<dbReference type="InterPro" id="IPR028053">
    <property type="entry name" value="Membr_insert_YidC_N"/>
</dbReference>
<proteinExistence type="inferred from homology"/>
<dbReference type="Pfam" id="PF14849">
    <property type="entry name" value="YidC_periplas"/>
    <property type="match status" value="1"/>
</dbReference>
<dbReference type="NCBIfam" id="TIGR03592">
    <property type="entry name" value="yidC_oxa1_cterm"/>
    <property type="match status" value="1"/>
</dbReference>
<feature type="transmembrane region" description="Helical" evidence="13">
    <location>
        <begin position="12"/>
        <end position="32"/>
    </location>
</feature>
<evidence type="ECO:0000256" key="5">
    <source>
        <dbReference type="ARBA" id="ARBA00022475"/>
    </source>
</evidence>
<keyword evidence="17" id="KW-1185">Reference proteome</keyword>
<feature type="domain" description="Membrane insertase YidC N-terminal" evidence="15">
    <location>
        <begin position="74"/>
        <end position="294"/>
    </location>
</feature>
<dbReference type="PRINTS" id="PR01900">
    <property type="entry name" value="YIDCPROTEIN"/>
</dbReference>
<dbReference type="InterPro" id="IPR047196">
    <property type="entry name" value="YidC_ALB_C"/>
</dbReference>
<evidence type="ECO:0000256" key="9">
    <source>
        <dbReference type="ARBA" id="ARBA00023136"/>
    </source>
</evidence>
<keyword evidence="6 13" id="KW-0812">Transmembrane</keyword>
<evidence type="ECO:0000313" key="17">
    <source>
        <dbReference type="Proteomes" id="UP000189810"/>
    </source>
</evidence>
<dbReference type="PANTHER" id="PTHR12428">
    <property type="entry name" value="OXA1"/>
    <property type="match status" value="1"/>
</dbReference>
<dbReference type="GO" id="GO:0005886">
    <property type="term" value="C:plasma membrane"/>
    <property type="evidence" value="ECO:0007669"/>
    <property type="project" value="UniProtKB-SubCell"/>
</dbReference>
<evidence type="ECO:0000256" key="13">
    <source>
        <dbReference type="HAMAP-Rule" id="MF_01810"/>
    </source>
</evidence>
<dbReference type="PANTHER" id="PTHR12428:SF65">
    <property type="entry name" value="CYTOCHROME C OXIDASE ASSEMBLY PROTEIN COX18, MITOCHONDRIAL"/>
    <property type="match status" value="1"/>
</dbReference>
<dbReference type="CDD" id="cd20070">
    <property type="entry name" value="5TM_YidC_Alb3"/>
    <property type="match status" value="1"/>
</dbReference>
<evidence type="ECO:0000256" key="1">
    <source>
        <dbReference type="ARBA" id="ARBA00004429"/>
    </source>
</evidence>
<keyword evidence="4 13" id="KW-0813">Transport</keyword>
<keyword evidence="10 13" id="KW-0143">Chaperone</keyword>
<dbReference type="OrthoDB" id="9780552at2"/>
<dbReference type="GO" id="GO:0015031">
    <property type="term" value="P:protein transport"/>
    <property type="evidence" value="ECO:0007669"/>
    <property type="project" value="UniProtKB-KW"/>
</dbReference>
<organism evidence="16 17">
    <name type="scientific">Thermocrinis minervae</name>
    <dbReference type="NCBI Taxonomy" id="381751"/>
    <lineage>
        <taxon>Bacteria</taxon>
        <taxon>Pseudomonadati</taxon>
        <taxon>Aquificota</taxon>
        <taxon>Aquificia</taxon>
        <taxon>Aquificales</taxon>
        <taxon>Aquificaceae</taxon>
        <taxon>Thermocrinis</taxon>
    </lineage>
</organism>
<dbReference type="PRINTS" id="PR00701">
    <property type="entry name" value="60KDINNERMP"/>
</dbReference>
<dbReference type="InterPro" id="IPR038221">
    <property type="entry name" value="YidC_periplasmic_sf"/>
</dbReference>
<feature type="transmembrane region" description="Helical" evidence="13">
    <location>
        <begin position="444"/>
        <end position="468"/>
    </location>
</feature>
<evidence type="ECO:0000256" key="8">
    <source>
        <dbReference type="ARBA" id="ARBA00022989"/>
    </source>
</evidence>
<dbReference type="HAMAP" id="MF_01810">
    <property type="entry name" value="YidC_type1"/>
    <property type="match status" value="1"/>
</dbReference>
<comment type="function">
    <text evidence="13">Required for the insertion and/or proper folding and/or complex formation of integral membrane proteins into the membrane. Involved in integration of membrane proteins that insert both dependently and independently of the Sec translocase complex, as well as at least some lipoproteins. Aids folding of multispanning membrane proteins.</text>
</comment>
<dbReference type="NCBIfam" id="TIGR03593">
    <property type="entry name" value="yidC_nterm"/>
    <property type="match status" value="1"/>
</dbReference>
<dbReference type="Pfam" id="PF02096">
    <property type="entry name" value="60KD_IMP"/>
    <property type="match status" value="1"/>
</dbReference>
<keyword evidence="7 13" id="KW-0653">Protein transport</keyword>
<dbReference type="RefSeq" id="WP_079653746.1">
    <property type="nucleotide sequence ID" value="NZ_LT670846.1"/>
</dbReference>
<accession>A0A1M6RC30</accession>
<dbReference type="Proteomes" id="UP000189810">
    <property type="component" value="Chromosome I"/>
</dbReference>
<keyword evidence="8 13" id="KW-1133">Transmembrane helix</keyword>
<evidence type="ECO:0000256" key="7">
    <source>
        <dbReference type="ARBA" id="ARBA00022927"/>
    </source>
</evidence>
<feature type="transmembrane region" description="Helical" evidence="13">
    <location>
        <begin position="306"/>
        <end position="326"/>
    </location>
</feature>
<evidence type="ECO:0000313" key="16">
    <source>
        <dbReference type="EMBL" id="SHK29960.1"/>
    </source>
</evidence>
<gene>
    <name evidence="13" type="primary">yidC</name>
    <name evidence="16" type="ORF">SAMN05444391_0585</name>
</gene>
<evidence type="ECO:0000256" key="2">
    <source>
        <dbReference type="ARBA" id="ARBA00010527"/>
    </source>
</evidence>
<dbReference type="InterPro" id="IPR019998">
    <property type="entry name" value="Membr_insert_YidC"/>
</dbReference>
<evidence type="ECO:0000256" key="12">
    <source>
        <dbReference type="ARBA" id="ARBA00033342"/>
    </source>
</evidence>
<keyword evidence="9 13" id="KW-0472">Membrane</keyword>
<feature type="transmembrane region" description="Helical" evidence="13">
    <location>
        <begin position="371"/>
        <end position="394"/>
    </location>
</feature>
<dbReference type="STRING" id="381751.SAMN05444391_0585"/>
<dbReference type="InterPro" id="IPR028055">
    <property type="entry name" value="YidC/Oxa/ALB_C"/>
</dbReference>
<name>A0A1M6RC30_9AQUI</name>
<dbReference type="GO" id="GO:0051205">
    <property type="term" value="P:protein insertion into membrane"/>
    <property type="evidence" value="ECO:0007669"/>
    <property type="project" value="TreeGrafter"/>
</dbReference>
<dbReference type="CDD" id="cd19961">
    <property type="entry name" value="EcYidC-like_peri"/>
    <property type="match status" value="1"/>
</dbReference>
<sequence length="500" mass="57833">MENKDLDAKRIFLFALLVLLMMFALQTYTLFFSPKETRKPEQTRQEKTEAPNLLLGTTREGQPPKNVQEFDFQNFKVSVAQEGGKIVSIWDKKYNHQLVSELEKKLNVYPLEVFTGNPELDFKLNFSPYQLQQQGNSIRLEYKDEQVRVVKTLSYMGSYFKLTLQVEGITSPLYVLAGNLSKEDSFYTHAGPVLNLDGKVIRISTEDVKGKEIFQGSISFAGEENRYYFKGFSGKIDTVAVYNVDGKDTFVAVRYKEPIYFYAGAKEYTRIKDIGLVDVIDWGMLKWIVKPLFVFMYFIYEHLHSWVVSILVLTLIVRVFMIPLTYKSTISMMKLSELAPKMQEIREKYKNDPVKMQEEIMKLYSEAGFNPLSGCLPILFQIPVFFALYKVLIITADLQLASLLWIPSLAQKDPYYILPILMGLTMIGQQFISPNPDKSQNVMMYVSSVIFTFLFASFPSGLVLYWTFNNILNIGQSYFIKKYILKDKGKMTKEKTKRKK</sequence>
<reference evidence="16 17" key="1">
    <citation type="submission" date="2016-11" db="EMBL/GenBank/DDBJ databases">
        <authorList>
            <person name="Jaros S."/>
            <person name="Januszkiewicz K."/>
            <person name="Wedrychowicz H."/>
        </authorList>
    </citation>
    <scope>NUCLEOTIDE SEQUENCE [LARGE SCALE GENOMIC DNA]</scope>
    <source>
        <strain evidence="16 17">DSM 19557</strain>
    </source>
</reference>
<comment type="similarity">
    <text evidence="2 13">Belongs to the OXA1/ALB3/YidC family. Type 1 subfamily.</text>
</comment>
<protein>
    <recommendedName>
        <fullName evidence="3 13">Membrane protein insertase YidC</fullName>
    </recommendedName>
    <alternativeName>
        <fullName evidence="12 13">Foldase YidC</fullName>
    </alternativeName>
    <alternativeName>
        <fullName evidence="11 13">Membrane integrase YidC</fullName>
    </alternativeName>
    <alternativeName>
        <fullName evidence="13">Membrane protein YidC</fullName>
    </alternativeName>
</protein>
<comment type="subunit">
    <text evidence="13">Interacts with the Sec translocase complex via SecD. Specifically interacts with transmembrane segments of nascent integral membrane proteins during membrane integration.</text>
</comment>
<evidence type="ECO:0000256" key="4">
    <source>
        <dbReference type="ARBA" id="ARBA00022448"/>
    </source>
</evidence>
<dbReference type="EMBL" id="LT670846">
    <property type="protein sequence ID" value="SHK29960.1"/>
    <property type="molecule type" value="Genomic_DNA"/>
</dbReference>